<organism evidence="6 7">
    <name type="scientific">Mesorhabditis spiculigera</name>
    <dbReference type="NCBI Taxonomy" id="96644"/>
    <lineage>
        <taxon>Eukaryota</taxon>
        <taxon>Metazoa</taxon>
        <taxon>Ecdysozoa</taxon>
        <taxon>Nematoda</taxon>
        <taxon>Chromadorea</taxon>
        <taxon>Rhabditida</taxon>
        <taxon>Rhabditina</taxon>
        <taxon>Rhabditomorpha</taxon>
        <taxon>Rhabditoidea</taxon>
        <taxon>Rhabditidae</taxon>
        <taxon>Mesorhabditinae</taxon>
        <taxon>Mesorhabditis</taxon>
    </lineage>
</organism>
<dbReference type="InterPro" id="IPR014756">
    <property type="entry name" value="Ig_E-set"/>
</dbReference>
<dbReference type="Gene3D" id="2.60.40.10">
    <property type="entry name" value="Immunoglobulins"/>
    <property type="match status" value="5"/>
</dbReference>
<feature type="domain" description="Calponin-homology (CH)" evidence="5">
    <location>
        <begin position="133"/>
        <end position="237"/>
    </location>
</feature>
<sequence>MQDSERKLSLDVTGAEDVPPVAKPEKTPKQRLLHWVCGKLPEAVTVTNFTSDWNDGRALGGLVNSISPESLEDWRDWDSAHALQNTTKAMSAATEDLGVAPLLTPEELSNPNVDEKSVMTYLAQFAKATPPLSKAAQRLLIWINTQLGGGFTIENFSTDWKNGLALAALVNSIDSDLLTDWRSWSATEELENTRKALLAASESLGVASSLRAEDIVNSTLDVNIVVTYLTQFQQVALSMEERNNKLLDWVRSRLPEGFKVNNFSTDWNDGVALAALINSISPDSLKDWRSWSSTNALENIRKAMAAASDLGVTTVLAPEELANPTVNEKSVMTYLAQFAKVTPPLSKDAQELLVWINAQLPGLKIANFSTDWKNGLALAALVNSIDSNLLKDWRSWSATEELENTKKALLAASEDLDVASSLRAEDFVNSTLDMNTVFAYLTQFQQVSPRMKQSKQKLLVWIRSLLPEGIEVNNFSTDWNDGLALAALINSISPDSLKDWRSWSSADALENMRKAMAAASDLGVTTVLTPEALVNPNVDAKSVLTYLSQFEKVAPPPSKTADVTVSGPGLRCAQSGAPATFSVYTKGFAESELSVVIEGPNDVEVHSSTPFSIATDELGIASVTWTPSGSGLYKIYIKLGGEELPDSPYAVDVAGAGGETHHAPTKAEHAAAKPDTISKQGLLHWVCGKLPEGVTVTNFTSDWNDGRALGGLVNSISPESLEDWRDWDSAHALENTTKAMSAATEDLGVAPLLTPEELSNPNVDEKSVMTYLAQFAKVNSIDSDLLTDWRSWSATEELENTRKALLAASERLGVASSLRAEDFVNSTVNVNLLVTYLTQLQKVSYPMKDSTQKLLHWIQGQLPEGIKVNNLSEDWSDGLALAALINSISPDSLKDWRSWSPTDALENIRKAMTAASEIGVTTLLTPEELANGSADPNVLVTYLVQFAKGTSVYVFFTSTSRAVASGPGLSSAGSGAPATFYVYTKGCEDSELSVVIQGPTEAPISIETDEGISSIRWTPSGPGLYKIFIKLGGEELPGSPYAVDVAETRQKTHYTARRAEFAIDISSHSGETGTLTATCTSPSGHVEPLEVETVGEGLLAVTFVPRECGVHWVNIYRDGIPIANNPHEVLVENINADATKVQVNDNYKKQIRVHEENEILVNTSDAGTGSLGVSIQGPSKADLVCREVERGLIAIRYQVEEPGIYMVFLKFGDEPVKGSPISIECTASEGTNASAETLESEQFDDEAPVQGFEVPFNNGDVTKVRAHGPGLHRFTAGKSASFNIDTGSAGPNLITVGIITSKGFCELVAVKHLGNGRFDVNYTINEKVRGLIYVRYGDCEITGSPFPIDSN</sequence>
<dbReference type="PROSITE" id="PS50194">
    <property type="entry name" value="FILAMIN_REPEAT"/>
    <property type="match status" value="5"/>
</dbReference>
<evidence type="ECO:0000256" key="2">
    <source>
        <dbReference type="ARBA" id="ARBA00022737"/>
    </source>
</evidence>
<accession>A0AA36GBR2</accession>
<feature type="domain" description="Calponin-homology (CH)" evidence="5">
    <location>
        <begin position="346"/>
        <end position="449"/>
    </location>
</feature>
<dbReference type="Proteomes" id="UP001177023">
    <property type="component" value="Unassembled WGS sequence"/>
</dbReference>
<feature type="repeat" description="Filamin" evidence="3">
    <location>
        <begin position="555"/>
        <end position="653"/>
    </location>
</feature>
<feature type="domain" description="Calponin-homology (CH)" evidence="5">
    <location>
        <begin position="676"/>
        <end position="780"/>
    </location>
</feature>
<evidence type="ECO:0000259" key="5">
    <source>
        <dbReference type="PROSITE" id="PS50021"/>
    </source>
</evidence>
<feature type="repeat" description="Filamin" evidence="3">
    <location>
        <begin position="954"/>
        <end position="1045"/>
    </location>
</feature>
<keyword evidence="7" id="KW-1185">Reference proteome</keyword>
<gene>
    <name evidence="6" type="ORF">MSPICULIGERA_LOCUS23287</name>
</gene>
<protein>
    <recommendedName>
        <fullName evidence="5">Calponin-homology (CH) domain-containing protein</fullName>
    </recommendedName>
</protein>
<keyword evidence="2" id="KW-0677">Repeat</keyword>
<evidence type="ECO:0000256" key="1">
    <source>
        <dbReference type="ARBA" id="ARBA00009238"/>
    </source>
</evidence>
<feature type="domain" description="Calponin-homology (CH)" evidence="5">
    <location>
        <begin position="26"/>
        <end position="130"/>
    </location>
</feature>
<feature type="region of interest" description="Disordered" evidence="4">
    <location>
        <begin position="1"/>
        <end position="26"/>
    </location>
</feature>
<evidence type="ECO:0000313" key="6">
    <source>
        <dbReference type="EMBL" id="CAJ0585259.1"/>
    </source>
</evidence>
<dbReference type="PROSITE" id="PS50021">
    <property type="entry name" value="CH"/>
    <property type="match status" value="7"/>
</dbReference>
<dbReference type="InterPro" id="IPR001298">
    <property type="entry name" value="Filamin/ABP280_rpt"/>
</dbReference>
<feature type="repeat" description="Filamin" evidence="3">
    <location>
        <begin position="1050"/>
        <end position="1131"/>
    </location>
</feature>
<proteinExistence type="inferred from homology"/>
<dbReference type="InterPro" id="IPR036872">
    <property type="entry name" value="CH_dom_sf"/>
</dbReference>
<dbReference type="Pfam" id="PF00307">
    <property type="entry name" value="CH"/>
    <property type="match status" value="7"/>
</dbReference>
<feature type="domain" description="Calponin-homology (CH)" evidence="5">
    <location>
        <begin position="848"/>
        <end position="951"/>
    </location>
</feature>
<dbReference type="SMART" id="SM00033">
    <property type="entry name" value="CH"/>
    <property type="match status" value="7"/>
</dbReference>
<dbReference type="SUPFAM" id="SSF47576">
    <property type="entry name" value="Calponin-homology domain, CH-domain"/>
    <property type="match status" value="8"/>
</dbReference>
<feature type="repeat" description="Filamin" evidence="3">
    <location>
        <begin position="1133"/>
        <end position="1225"/>
    </location>
</feature>
<dbReference type="Pfam" id="PF00630">
    <property type="entry name" value="Filamin"/>
    <property type="match status" value="5"/>
</dbReference>
<dbReference type="EMBL" id="CATQJA010002703">
    <property type="protein sequence ID" value="CAJ0585259.1"/>
    <property type="molecule type" value="Genomic_DNA"/>
</dbReference>
<dbReference type="SUPFAM" id="SSF81296">
    <property type="entry name" value="E set domains"/>
    <property type="match status" value="5"/>
</dbReference>
<feature type="non-terminal residue" evidence="6">
    <location>
        <position position="1"/>
    </location>
</feature>
<dbReference type="InterPro" id="IPR044801">
    <property type="entry name" value="Filamin"/>
</dbReference>
<comment type="similarity">
    <text evidence="1">Belongs to the filamin family.</text>
</comment>
<dbReference type="PANTHER" id="PTHR38537">
    <property type="entry name" value="JITTERBUG, ISOFORM N"/>
    <property type="match status" value="1"/>
</dbReference>
<reference evidence="6" key="1">
    <citation type="submission" date="2023-06" db="EMBL/GenBank/DDBJ databases">
        <authorList>
            <person name="Delattre M."/>
        </authorList>
    </citation>
    <scope>NUCLEOTIDE SEQUENCE</scope>
    <source>
        <strain evidence="6">AF72</strain>
    </source>
</reference>
<evidence type="ECO:0000256" key="4">
    <source>
        <dbReference type="SAM" id="MobiDB-lite"/>
    </source>
</evidence>
<dbReference type="InterPro" id="IPR013783">
    <property type="entry name" value="Ig-like_fold"/>
</dbReference>
<dbReference type="InterPro" id="IPR017868">
    <property type="entry name" value="Filamin/ABP280_repeat-like"/>
</dbReference>
<dbReference type="GO" id="GO:0051015">
    <property type="term" value="F:actin filament binding"/>
    <property type="evidence" value="ECO:0007669"/>
    <property type="project" value="InterPro"/>
</dbReference>
<feature type="domain" description="Calponin-homology (CH)" evidence="5">
    <location>
        <begin position="240"/>
        <end position="343"/>
    </location>
</feature>
<dbReference type="InterPro" id="IPR001715">
    <property type="entry name" value="CH_dom"/>
</dbReference>
<dbReference type="PANTHER" id="PTHR38537:SF8">
    <property type="entry name" value="FILAMIN-A"/>
    <property type="match status" value="1"/>
</dbReference>
<name>A0AA36GBR2_9BILA</name>
<feature type="domain" description="Calponin-homology (CH)" evidence="5">
    <location>
        <begin position="452"/>
        <end position="555"/>
    </location>
</feature>
<evidence type="ECO:0000313" key="7">
    <source>
        <dbReference type="Proteomes" id="UP001177023"/>
    </source>
</evidence>
<comment type="caution">
    <text evidence="6">The sequence shown here is derived from an EMBL/GenBank/DDBJ whole genome shotgun (WGS) entry which is preliminary data.</text>
</comment>
<dbReference type="Gene3D" id="1.10.418.10">
    <property type="entry name" value="Calponin-like domain"/>
    <property type="match status" value="8"/>
</dbReference>
<dbReference type="SMART" id="SM00557">
    <property type="entry name" value="IG_FLMN"/>
    <property type="match status" value="5"/>
</dbReference>
<dbReference type="GO" id="GO:0030036">
    <property type="term" value="P:actin cytoskeleton organization"/>
    <property type="evidence" value="ECO:0007669"/>
    <property type="project" value="InterPro"/>
</dbReference>
<evidence type="ECO:0000256" key="3">
    <source>
        <dbReference type="PROSITE-ProRule" id="PRU00087"/>
    </source>
</evidence>
<feature type="repeat" description="Filamin" evidence="3">
    <location>
        <begin position="1256"/>
        <end position="1350"/>
    </location>
</feature>